<comment type="caution">
    <text evidence="6">The sequence shown here is derived from an EMBL/GenBank/DDBJ whole genome shotgun (WGS) entry which is preliminary data.</text>
</comment>
<dbReference type="EMBL" id="SOKU01000321">
    <property type="protein sequence ID" value="TES84484.1"/>
    <property type="molecule type" value="Genomic_DNA"/>
</dbReference>
<gene>
    <name evidence="6" type="ORF">E3J95_06580</name>
</gene>
<protein>
    <submittedName>
        <fullName evidence="6">Hydrogenase iron-sulfur subunit</fullName>
    </submittedName>
</protein>
<evidence type="ECO:0000313" key="7">
    <source>
        <dbReference type="Proteomes" id="UP000320781"/>
    </source>
</evidence>
<name>A0A523QGC7_UNCAE</name>
<dbReference type="AlphaFoldDB" id="A0A523QGC7"/>
<evidence type="ECO:0000256" key="1">
    <source>
        <dbReference type="ARBA" id="ARBA00022723"/>
    </source>
</evidence>
<dbReference type="GO" id="GO:0046872">
    <property type="term" value="F:metal ion binding"/>
    <property type="evidence" value="ECO:0007669"/>
    <property type="project" value="UniProtKB-KW"/>
</dbReference>
<dbReference type="Proteomes" id="UP000320781">
    <property type="component" value="Unassembled WGS sequence"/>
</dbReference>
<evidence type="ECO:0000259" key="5">
    <source>
        <dbReference type="Pfam" id="PF02662"/>
    </source>
</evidence>
<dbReference type="GO" id="GO:0051536">
    <property type="term" value="F:iron-sulfur cluster binding"/>
    <property type="evidence" value="ECO:0007669"/>
    <property type="project" value="UniProtKB-KW"/>
</dbReference>
<keyword evidence="1" id="KW-0479">Metal-binding</keyword>
<keyword evidence="3" id="KW-0408">Iron</keyword>
<evidence type="ECO:0000256" key="3">
    <source>
        <dbReference type="ARBA" id="ARBA00023004"/>
    </source>
</evidence>
<organism evidence="6 7">
    <name type="scientific">Aerophobetes bacterium</name>
    <dbReference type="NCBI Taxonomy" id="2030807"/>
    <lineage>
        <taxon>Bacteria</taxon>
        <taxon>Candidatus Aerophobota</taxon>
    </lineage>
</organism>
<evidence type="ECO:0000256" key="4">
    <source>
        <dbReference type="ARBA" id="ARBA00023014"/>
    </source>
</evidence>
<dbReference type="GO" id="GO:0016491">
    <property type="term" value="F:oxidoreductase activity"/>
    <property type="evidence" value="ECO:0007669"/>
    <property type="project" value="UniProtKB-KW"/>
</dbReference>
<evidence type="ECO:0000256" key="2">
    <source>
        <dbReference type="ARBA" id="ARBA00023002"/>
    </source>
</evidence>
<reference evidence="6 7" key="1">
    <citation type="submission" date="2019-03" db="EMBL/GenBank/DDBJ databases">
        <title>Metabolic potential of uncultured bacteria and archaea associated with petroleum seepage in deep-sea sediments.</title>
        <authorList>
            <person name="Dong X."/>
            <person name="Hubert C."/>
        </authorList>
    </citation>
    <scope>NUCLEOTIDE SEQUENCE [LARGE SCALE GENOMIC DNA]</scope>
    <source>
        <strain evidence="6">E44_bin92</strain>
    </source>
</reference>
<proteinExistence type="predicted"/>
<keyword evidence="4" id="KW-0411">Iron-sulfur</keyword>
<sequence>MPFKLGHGENGMPCKAGSLVMLSAFVAGADGVLVDGCIPEGCPYMEDDLSARRRIMILKPLEDADDSTF</sequence>
<dbReference type="Pfam" id="PF02662">
    <property type="entry name" value="FlpD"/>
    <property type="match status" value="1"/>
</dbReference>
<feature type="domain" description="F420-non-reducing hydrogenase iron-sulfur subunit D" evidence="5">
    <location>
        <begin position="20"/>
        <end position="60"/>
    </location>
</feature>
<accession>A0A523QGC7</accession>
<evidence type="ECO:0000313" key="6">
    <source>
        <dbReference type="EMBL" id="TES84484.1"/>
    </source>
</evidence>
<dbReference type="InterPro" id="IPR003813">
    <property type="entry name" value="MvhD/FlpD"/>
</dbReference>
<keyword evidence="2" id="KW-0560">Oxidoreductase</keyword>